<dbReference type="OrthoDB" id="8865355at2759"/>
<dbReference type="GO" id="GO:0044306">
    <property type="term" value="C:neuron projection terminus"/>
    <property type="evidence" value="ECO:0007669"/>
    <property type="project" value="TreeGrafter"/>
</dbReference>
<dbReference type="PANTHER" id="PTHR17463:SF0">
    <property type="entry name" value="SCRAPIE-RESPONSIVE PROTEIN 1"/>
    <property type="match status" value="1"/>
</dbReference>
<comment type="caution">
    <text evidence="2">The sequence shown here is derived from an EMBL/GenBank/DDBJ whole genome shotgun (WGS) entry which is preliminary data.</text>
</comment>
<protein>
    <submittedName>
        <fullName evidence="2">Uncharacterized protein</fullName>
    </submittedName>
</protein>
<reference evidence="2 3" key="1">
    <citation type="submission" date="2021-06" db="EMBL/GenBank/DDBJ databases">
        <title>Chromosome-level genome assembly of the red-tail catfish (Hemibagrus wyckioides).</title>
        <authorList>
            <person name="Shao F."/>
        </authorList>
    </citation>
    <scope>NUCLEOTIDE SEQUENCE [LARGE SCALE GENOMIC DNA]</scope>
    <source>
        <strain evidence="2">EC202008001</strain>
        <tissue evidence="2">Blood</tissue>
    </source>
</reference>
<organism evidence="2 3">
    <name type="scientific">Hemibagrus wyckioides</name>
    <dbReference type="NCBI Taxonomy" id="337641"/>
    <lineage>
        <taxon>Eukaryota</taxon>
        <taxon>Metazoa</taxon>
        <taxon>Chordata</taxon>
        <taxon>Craniata</taxon>
        <taxon>Vertebrata</taxon>
        <taxon>Euteleostomi</taxon>
        <taxon>Actinopterygii</taxon>
        <taxon>Neopterygii</taxon>
        <taxon>Teleostei</taxon>
        <taxon>Ostariophysi</taxon>
        <taxon>Siluriformes</taxon>
        <taxon>Bagridae</taxon>
        <taxon>Hemibagrus</taxon>
    </lineage>
</organism>
<dbReference type="GO" id="GO:0005794">
    <property type="term" value="C:Golgi apparatus"/>
    <property type="evidence" value="ECO:0007669"/>
    <property type="project" value="TreeGrafter"/>
</dbReference>
<feature type="signal peptide" evidence="1">
    <location>
        <begin position="1"/>
        <end position="33"/>
    </location>
</feature>
<evidence type="ECO:0000256" key="1">
    <source>
        <dbReference type="SAM" id="SignalP"/>
    </source>
</evidence>
<dbReference type="Pfam" id="PF15224">
    <property type="entry name" value="SCRG1"/>
    <property type="match status" value="1"/>
</dbReference>
<keyword evidence="3" id="KW-1185">Reference proteome</keyword>
<proteinExistence type="predicted"/>
<dbReference type="AlphaFoldDB" id="A0A9D3P333"/>
<accession>A0A9D3P333</accession>
<name>A0A9D3P333_9TELE</name>
<evidence type="ECO:0000313" key="2">
    <source>
        <dbReference type="EMBL" id="KAG7333701.1"/>
    </source>
</evidence>
<dbReference type="EMBL" id="JAHKSW010000003">
    <property type="protein sequence ID" value="KAG7333701.1"/>
    <property type="molecule type" value="Genomic_DNA"/>
</dbReference>
<dbReference type="Proteomes" id="UP000824219">
    <property type="component" value="Linkage Group LG03"/>
</dbReference>
<feature type="chain" id="PRO_5039073943" evidence="1">
    <location>
        <begin position="34"/>
        <end position="135"/>
    </location>
</feature>
<keyword evidence="1" id="KW-0732">Signal</keyword>
<dbReference type="InterPro" id="IPR028063">
    <property type="entry name" value="SCRG1"/>
</dbReference>
<sequence>MRNPTSQHSMRDHKMKVLLIVVVLLLVLDHGDAIPSNRWSCYKKLVKDRNCHDTGLERMRPIDSLQNHYWEGDECDVVCYCNHLELLCCPRRSLGGRSRVVHSDQVCTPYTTYKTAPERSSACTELSELFNTYRL</sequence>
<evidence type="ECO:0000313" key="3">
    <source>
        <dbReference type="Proteomes" id="UP000824219"/>
    </source>
</evidence>
<dbReference type="PANTHER" id="PTHR17463">
    <property type="entry name" value="SCRAPIE-RESPONSIVE PROTEIN 1 SCRG1"/>
    <property type="match status" value="1"/>
</dbReference>
<gene>
    <name evidence="2" type="ORF">KOW79_002108</name>
</gene>